<dbReference type="Proteomes" id="UP000199048">
    <property type="component" value="Unassembled WGS sequence"/>
</dbReference>
<feature type="transmembrane region" description="Helical" evidence="1">
    <location>
        <begin position="98"/>
        <end position="124"/>
    </location>
</feature>
<keyword evidence="1" id="KW-0812">Transmembrane</keyword>
<dbReference type="OrthoDB" id="7502269at2"/>
<keyword evidence="3" id="KW-1185">Reference proteome</keyword>
<evidence type="ECO:0000256" key="1">
    <source>
        <dbReference type="SAM" id="Phobius"/>
    </source>
</evidence>
<dbReference type="AlphaFoldDB" id="A0A1I4QNZ3"/>
<name>A0A1I4QNZ3_9HYPH</name>
<protein>
    <submittedName>
        <fullName evidence="2">Uncharacterized protein</fullName>
    </submittedName>
</protein>
<accession>A0A1I4QNZ3</accession>
<keyword evidence="1" id="KW-1133">Transmembrane helix</keyword>
<sequence>MRSIRSVPTVFTPSRDLEWHCAGTDALLALVLALPGRTFSTGPIWDRFASVMPEEHWALLIGSIALVRIAALTINGHWRRTPLLRALTALLGAGLHAYLATLFYMPTLGAFGTGAAFSAALAISDVRSSFRAGRDIVVAGRVFAMMRAAPPAPLPRGFAS</sequence>
<dbReference type="EMBL" id="FOTK01000030">
    <property type="protein sequence ID" value="SFM41430.1"/>
    <property type="molecule type" value="Genomic_DNA"/>
</dbReference>
<organism evidence="2 3">
    <name type="scientific">Methylobacterium pseudosasicola</name>
    <dbReference type="NCBI Taxonomy" id="582667"/>
    <lineage>
        <taxon>Bacteria</taxon>
        <taxon>Pseudomonadati</taxon>
        <taxon>Pseudomonadota</taxon>
        <taxon>Alphaproteobacteria</taxon>
        <taxon>Hyphomicrobiales</taxon>
        <taxon>Methylobacteriaceae</taxon>
        <taxon>Methylobacterium</taxon>
    </lineage>
</organism>
<dbReference type="STRING" id="582667.SAMN05192568_103076"/>
<evidence type="ECO:0000313" key="2">
    <source>
        <dbReference type="EMBL" id="SFM41430.1"/>
    </source>
</evidence>
<gene>
    <name evidence="2" type="ORF">SAMN05192568_103076</name>
</gene>
<keyword evidence="1" id="KW-0472">Membrane</keyword>
<dbReference type="RefSeq" id="WP_092044539.1">
    <property type="nucleotide sequence ID" value="NZ_FOTK01000030.1"/>
</dbReference>
<feature type="transmembrane region" description="Helical" evidence="1">
    <location>
        <begin position="57"/>
        <end position="78"/>
    </location>
</feature>
<evidence type="ECO:0000313" key="3">
    <source>
        <dbReference type="Proteomes" id="UP000199048"/>
    </source>
</evidence>
<proteinExistence type="predicted"/>
<reference evidence="3" key="1">
    <citation type="submission" date="2016-10" db="EMBL/GenBank/DDBJ databases">
        <authorList>
            <person name="Varghese N."/>
            <person name="Submissions S."/>
        </authorList>
    </citation>
    <scope>NUCLEOTIDE SEQUENCE [LARGE SCALE GENOMIC DNA]</scope>
    <source>
        <strain evidence="3">BL36</strain>
    </source>
</reference>